<accession>A0ACB9E2K7</accession>
<name>A0ACB9E2K7_CICIN</name>
<dbReference type="EMBL" id="CM042012">
    <property type="protein sequence ID" value="KAI3752945.1"/>
    <property type="molecule type" value="Genomic_DNA"/>
</dbReference>
<organism evidence="1 2">
    <name type="scientific">Cichorium intybus</name>
    <name type="common">Chicory</name>
    <dbReference type="NCBI Taxonomy" id="13427"/>
    <lineage>
        <taxon>Eukaryota</taxon>
        <taxon>Viridiplantae</taxon>
        <taxon>Streptophyta</taxon>
        <taxon>Embryophyta</taxon>
        <taxon>Tracheophyta</taxon>
        <taxon>Spermatophyta</taxon>
        <taxon>Magnoliopsida</taxon>
        <taxon>eudicotyledons</taxon>
        <taxon>Gunneridae</taxon>
        <taxon>Pentapetalae</taxon>
        <taxon>asterids</taxon>
        <taxon>campanulids</taxon>
        <taxon>Asterales</taxon>
        <taxon>Asteraceae</taxon>
        <taxon>Cichorioideae</taxon>
        <taxon>Cichorieae</taxon>
        <taxon>Cichoriinae</taxon>
        <taxon>Cichorium</taxon>
    </lineage>
</organism>
<reference evidence="2" key="1">
    <citation type="journal article" date="2022" name="Mol. Ecol. Resour.">
        <title>The genomes of chicory, endive, great burdock and yacon provide insights into Asteraceae palaeo-polyploidization history and plant inulin production.</title>
        <authorList>
            <person name="Fan W."/>
            <person name="Wang S."/>
            <person name="Wang H."/>
            <person name="Wang A."/>
            <person name="Jiang F."/>
            <person name="Liu H."/>
            <person name="Zhao H."/>
            <person name="Xu D."/>
            <person name="Zhang Y."/>
        </authorList>
    </citation>
    <scope>NUCLEOTIDE SEQUENCE [LARGE SCALE GENOMIC DNA]</scope>
    <source>
        <strain evidence="2">cv. Punajuju</strain>
    </source>
</reference>
<evidence type="ECO:0000313" key="2">
    <source>
        <dbReference type="Proteomes" id="UP001055811"/>
    </source>
</evidence>
<dbReference type="Proteomes" id="UP001055811">
    <property type="component" value="Linkage Group LG04"/>
</dbReference>
<comment type="caution">
    <text evidence="1">The sequence shown here is derived from an EMBL/GenBank/DDBJ whole genome shotgun (WGS) entry which is preliminary data.</text>
</comment>
<proteinExistence type="predicted"/>
<reference evidence="1 2" key="2">
    <citation type="journal article" date="2022" name="Mol. Ecol. Resour.">
        <title>The genomes of chicory, endive, great burdock and yacon provide insights into Asteraceae paleo-polyploidization history and plant inulin production.</title>
        <authorList>
            <person name="Fan W."/>
            <person name="Wang S."/>
            <person name="Wang H."/>
            <person name="Wang A."/>
            <person name="Jiang F."/>
            <person name="Liu H."/>
            <person name="Zhao H."/>
            <person name="Xu D."/>
            <person name="Zhang Y."/>
        </authorList>
    </citation>
    <scope>NUCLEOTIDE SEQUENCE [LARGE SCALE GENOMIC DNA]</scope>
    <source>
        <strain evidence="2">cv. Punajuju</strain>
        <tissue evidence="1">Leaves</tissue>
    </source>
</reference>
<gene>
    <name evidence="1" type="ORF">L2E82_24988</name>
</gene>
<keyword evidence="2" id="KW-1185">Reference proteome</keyword>
<evidence type="ECO:0000313" key="1">
    <source>
        <dbReference type="EMBL" id="KAI3752945.1"/>
    </source>
</evidence>
<sequence>MAISQFRDFSELSGFEDPCFNSIWPFNCFDDQLNSMNMEAFAFGDNTNHLYSHAPIFDHYKPVMEPSPRPTKQLKTNSWNSCITPDHSIMNHNQDYENDSLVSNLATLVTPKDEGTVSSKRTFNFACDTVQSSNVQFGNQNHHGGGGGGAKTTAISNPTRVSTPQDHILAERKRREKLSQRFIALSALVPGLKKMDKASVLGDAIKYLKTLQEKVKTLEEQTKKRSNVESVVFVKRYEVLAEGGELSSSDENFSGGPVHEQLPEIEARFSGKDVLIRVHCEKKTGVVEETLAEIEKHHLSVINSTAMTFASYALDITIVAQMDQEFTMSMEDLVKNLRTSLKRFM</sequence>
<protein>
    <submittedName>
        <fullName evidence="1">Uncharacterized protein</fullName>
    </submittedName>
</protein>